<dbReference type="Gene3D" id="3.40.630.30">
    <property type="match status" value="1"/>
</dbReference>
<dbReference type="PANTHER" id="PTHR43415:SF3">
    <property type="entry name" value="GNAT-FAMILY ACETYLTRANSFERASE"/>
    <property type="match status" value="1"/>
</dbReference>
<feature type="domain" description="N-acetyltransferase" evidence="1">
    <location>
        <begin position="4"/>
        <end position="163"/>
    </location>
</feature>
<dbReference type="PANTHER" id="PTHR43415">
    <property type="entry name" value="SPERMIDINE N(1)-ACETYLTRANSFERASE"/>
    <property type="match status" value="1"/>
</dbReference>
<gene>
    <name evidence="2" type="ORF">GCM10011386_45740</name>
</gene>
<dbReference type="SUPFAM" id="SSF55729">
    <property type="entry name" value="Acyl-CoA N-acyltransferases (Nat)"/>
    <property type="match status" value="1"/>
</dbReference>
<protein>
    <submittedName>
        <fullName evidence="2">Aminoglycoside N(6')-acetyltransferase</fullName>
    </submittedName>
</protein>
<keyword evidence="3" id="KW-1185">Reference proteome</keyword>
<sequence length="163" mass="18956">MAELILRRFEEVDFDWLQSWVTSPELLFQFSGERFSYPLSLEQLTEYRAEYPDRRMYIAWVQGQPMAFGEIIPQDNGRPRLGRILVGNPAIRGMGIGARFITALVDECGRLYDCDAVELNVWDENISAIRCYEKVGFVFQADDRTVLSAFGRTFNIHKMVKMR</sequence>
<dbReference type="RefSeq" id="WP_188753800.1">
    <property type="nucleotide sequence ID" value="NZ_BMIK01000029.1"/>
</dbReference>
<name>A0ABQ1MWH8_9SPHI</name>
<comment type="caution">
    <text evidence="2">The sequence shown here is derived from an EMBL/GenBank/DDBJ whole genome shotgun (WGS) entry which is preliminary data.</text>
</comment>
<proteinExistence type="predicted"/>
<dbReference type="Pfam" id="PF00583">
    <property type="entry name" value="Acetyltransf_1"/>
    <property type="match status" value="1"/>
</dbReference>
<evidence type="ECO:0000313" key="2">
    <source>
        <dbReference type="EMBL" id="GGC48378.1"/>
    </source>
</evidence>
<dbReference type="CDD" id="cd04301">
    <property type="entry name" value="NAT_SF"/>
    <property type="match status" value="1"/>
</dbReference>
<reference evidence="3" key="1">
    <citation type="journal article" date="2019" name="Int. J. Syst. Evol. Microbiol.">
        <title>The Global Catalogue of Microorganisms (GCM) 10K type strain sequencing project: providing services to taxonomists for standard genome sequencing and annotation.</title>
        <authorList>
            <consortium name="The Broad Institute Genomics Platform"/>
            <consortium name="The Broad Institute Genome Sequencing Center for Infectious Disease"/>
            <person name="Wu L."/>
            <person name="Ma J."/>
        </authorList>
    </citation>
    <scope>NUCLEOTIDE SEQUENCE [LARGE SCALE GENOMIC DNA]</scope>
    <source>
        <strain evidence="3">CGMCC 1.15342</strain>
    </source>
</reference>
<dbReference type="InterPro" id="IPR000182">
    <property type="entry name" value="GNAT_dom"/>
</dbReference>
<accession>A0ABQ1MWH8</accession>
<dbReference type="EMBL" id="BMIK01000029">
    <property type="protein sequence ID" value="GGC48378.1"/>
    <property type="molecule type" value="Genomic_DNA"/>
</dbReference>
<dbReference type="InterPro" id="IPR016181">
    <property type="entry name" value="Acyl_CoA_acyltransferase"/>
</dbReference>
<dbReference type="Proteomes" id="UP000597338">
    <property type="component" value="Unassembled WGS sequence"/>
</dbReference>
<organism evidence="2 3">
    <name type="scientific">Parapedobacter defluvii</name>
    <dbReference type="NCBI Taxonomy" id="2045106"/>
    <lineage>
        <taxon>Bacteria</taxon>
        <taxon>Pseudomonadati</taxon>
        <taxon>Bacteroidota</taxon>
        <taxon>Sphingobacteriia</taxon>
        <taxon>Sphingobacteriales</taxon>
        <taxon>Sphingobacteriaceae</taxon>
        <taxon>Parapedobacter</taxon>
    </lineage>
</organism>
<dbReference type="PROSITE" id="PS51186">
    <property type="entry name" value="GNAT"/>
    <property type="match status" value="1"/>
</dbReference>
<evidence type="ECO:0000259" key="1">
    <source>
        <dbReference type="PROSITE" id="PS51186"/>
    </source>
</evidence>
<evidence type="ECO:0000313" key="3">
    <source>
        <dbReference type="Proteomes" id="UP000597338"/>
    </source>
</evidence>